<reference evidence="2" key="1">
    <citation type="submission" date="2016-06" db="EMBL/GenBank/DDBJ databases">
        <title>Parallel loss of symbiosis genes in relatives of nitrogen-fixing non-legume Parasponia.</title>
        <authorList>
            <person name="Van Velzen R."/>
            <person name="Holmer R."/>
            <person name="Bu F."/>
            <person name="Rutten L."/>
            <person name="Van Zeijl A."/>
            <person name="Liu W."/>
            <person name="Santuari L."/>
            <person name="Cao Q."/>
            <person name="Sharma T."/>
            <person name="Shen D."/>
            <person name="Roswanjaya Y."/>
            <person name="Wardhani T."/>
            <person name="Kalhor M.S."/>
            <person name="Jansen J."/>
            <person name="Van den Hoogen J."/>
            <person name="Gungor B."/>
            <person name="Hartog M."/>
            <person name="Hontelez J."/>
            <person name="Verver J."/>
            <person name="Yang W.-C."/>
            <person name="Schijlen E."/>
            <person name="Repin R."/>
            <person name="Schilthuizen M."/>
            <person name="Schranz E."/>
            <person name="Heidstra R."/>
            <person name="Miyata K."/>
            <person name="Fedorova E."/>
            <person name="Kohlen W."/>
            <person name="Bisseling T."/>
            <person name="Smit S."/>
            <person name="Geurts R."/>
        </authorList>
    </citation>
    <scope>NUCLEOTIDE SEQUENCE [LARGE SCALE GENOMIC DNA]</scope>
    <source>
        <strain evidence="2">cv. RG33-2</strain>
    </source>
</reference>
<gene>
    <name evidence="1" type="ORF">TorRG33x02_067670</name>
</gene>
<keyword evidence="2" id="KW-1185">Reference proteome</keyword>
<comment type="caution">
    <text evidence="1">The sequence shown here is derived from an EMBL/GenBank/DDBJ whole genome shotgun (WGS) entry which is preliminary data.</text>
</comment>
<dbReference type="EMBL" id="JXTC01000031">
    <property type="protein sequence ID" value="PON97565.1"/>
    <property type="molecule type" value="Genomic_DNA"/>
</dbReference>
<evidence type="ECO:0000313" key="1">
    <source>
        <dbReference type="EMBL" id="PON97565.1"/>
    </source>
</evidence>
<organism evidence="1 2">
    <name type="scientific">Trema orientale</name>
    <name type="common">Charcoal tree</name>
    <name type="synonym">Celtis orientalis</name>
    <dbReference type="NCBI Taxonomy" id="63057"/>
    <lineage>
        <taxon>Eukaryota</taxon>
        <taxon>Viridiplantae</taxon>
        <taxon>Streptophyta</taxon>
        <taxon>Embryophyta</taxon>
        <taxon>Tracheophyta</taxon>
        <taxon>Spermatophyta</taxon>
        <taxon>Magnoliopsida</taxon>
        <taxon>eudicotyledons</taxon>
        <taxon>Gunneridae</taxon>
        <taxon>Pentapetalae</taxon>
        <taxon>rosids</taxon>
        <taxon>fabids</taxon>
        <taxon>Rosales</taxon>
        <taxon>Cannabaceae</taxon>
        <taxon>Trema</taxon>
    </lineage>
</organism>
<protein>
    <submittedName>
        <fullName evidence="1">Uncharacterized protein</fullName>
    </submittedName>
</protein>
<dbReference type="OrthoDB" id="1750606at2759"/>
<sequence>MMSLTYSENKGKLDLCLVGKIIGNKLANRDGLESAMKNIWKSLEISRSSRLVQTTSFSSNSAIKKIDNMSLLEAHGCSLNNSSRLLSPPALARLPL</sequence>
<evidence type="ECO:0000313" key="2">
    <source>
        <dbReference type="Proteomes" id="UP000237000"/>
    </source>
</evidence>
<dbReference type="InParanoid" id="A0A2P5FID1"/>
<proteinExistence type="predicted"/>
<dbReference type="AlphaFoldDB" id="A0A2P5FID1"/>
<name>A0A2P5FID1_TREOI</name>
<dbReference type="Proteomes" id="UP000237000">
    <property type="component" value="Unassembled WGS sequence"/>
</dbReference>
<accession>A0A2P5FID1</accession>